<evidence type="ECO:0000313" key="1">
    <source>
        <dbReference type="EnsemblMetazoa" id="CJA27382a.1"/>
    </source>
</evidence>
<keyword evidence="2" id="KW-1185">Reference proteome</keyword>
<dbReference type="PANTHER" id="PTHR16206:SF18">
    <property type="entry name" value="TARGET OF ERK KINASE MPK-1"/>
    <property type="match status" value="1"/>
</dbReference>
<reference evidence="1" key="2">
    <citation type="submission" date="2022-06" db="UniProtKB">
        <authorList>
            <consortium name="EnsemblMetazoa"/>
        </authorList>
    </citation>
    <scope>IDENTIFICATION</scope>
    <source>
        <strain evidence="1">DF5081</strain>
    </source>
</reference>
<proteinExistence type="predicted"/>
<organism evidence="1 2">
    <name type="scientific">Caenorhabditis japonica</name>
    <dbReference type="NCBI Taxonomy" id="281687"/>
    <lineage>
        <taxon>Eukaryota</taxon>
        <taxon>Metazoa</taxon>
        <taxon>Ecdysozoa</taxon>
        <taxon>Nematoda</taxon>
        <taxon>Chromadorea</taxon>
        <taxon>Rhabditida</taxon>
        <taxon>Rhabditina</taxon>
        <taxon>Rhabditomorpha</taxon>
        <taxon>Rhabditoidea</taxon>
        <taxon>Rhabditidae</taxon>
        <taxon>Peloderinae</taxon>
        <taxon>Caenorhabditis</taxon>
    </lineage>
</organism>
<dbReference type="AlphaFoldDB" id="A0A8R1EAR4"/>
<dbReference type="Proteomes" id="UP000005237">
    <property type="component" value="Unassembled WGS sequence"/>
</dbReference>
<evidence type="ECO:0000313" key="2">
    <source>
        <dbReference type="Proteomes" id="UP000005237"/>
    </source>
</evidence>
<protein>
    <submittedName>
        <fullName evidence="1">Uncharacterized protein</fullName>
    </submittedName>
</protein>
<dbReference type="EnsemblMetazoa" id="CJA27382a.1">
    <property type="protein sequence ID" value="CJA27382a.1"/>
    <property type="gene ID" value="WBGene00182954"/>
</dbReference>
<dbReference type="PANTHER" id="PTHR16206">
    <property type="entry name" value="DEP DOMAIN-CONTAINING"/>
    <property type="match status" value="1"/>
</dbReference>
<name>A0A8R1EAR4_CAEJA</name>
<reference evidence="2" key="1">
    <citation type="submission" date="2010-08" db="EMBL/GenBank/DDBJ databases">
        <authorList>
            <consortium name="Caenorhabditis japonica Sequencing Consortium"/>
            <person name="Wilson R.K."/>
        </authorList>
    </citation>
    <scope>NUCLEOTIDE SEQUENCE [LARGE SCALE GENOMIC DNA]</scope>
    <source>
        <strain evidence="2">DF5081</strain>
    </source>
</reference>
<sequence>MEQMQTYFKRSIAVIRRSEEEFTGAEAADVLTAYIQSHKNDFPRENVGRSQSEHSPIFPQFFSGFVNRKKTETNQTFFYRLYVVNTPASSRAYDEATVTRSASSRRSNSFKRLFSPLVRRNRSNSRGREKDGTKDTSTILKSTWSLFSSSDKQEKKARRAEQQLIKEEEEEVYELALFHLLGMIEVEFLEDVALPVQDSKKNVSFLTSIREKVGLGAGEDRLDPQQEEDMDLLIETHPLIRDASQWFQLARCCAPMLYLQTTPGKSQKMQLFMWCKDALEAVSARLAKMTHNGASPLFPVEFAPLLAEISKQLINDLNSGEKLSVAVMYLFLMVPNPLRKTIDQIVHWLQLTMRTEAVEDLRSPYYLGRKEPRHKENVKVIIDEMRSFFFPKGCMTIAQQDIFMETLVELRMSGRLGQRPEQLEKSLRAKHSADGDLTPSCLDDKKISLTDKKKQLANFNKCYPELYKRFFNKML</sequence>
<accession>A0A8R1EAR4</accession>